<dbReference type="EMBL" id="CP137555">
    <property type="protein sequence ID" value="WOX05748.1"/>
    <property type="molecule type" value="Genomic_DNA"/>
</dbReference>
<dbReference type="PANTHER" id="PTHR35530">
    <property type="entry name" value="TAUTOMERASE-RELATED"/>
    <property type="match status" value="1"/>
</dbReference>
<evidence type="ECO:0000313" key="5">
    <source>
        <dbReference type="Proteomes" id="UP001302477"/>
    </source>
</evidence>
<proteinExistence type="inferred from homology"/>
<dbReference type="InterPro" id="IPR014347">
    <property type="entry name" value="Tautomerase/MIF_sf"/>
</dbReference>
<accession>A0AAU0N081</accession>
<sequence>MPLITVNLIENVFSQEEKAEIITRLTDTMVAIEGEHMRSVTWVKIEEVPEGLWGIGGMALTAPMVHKLQRDGAL</sequence>
<name>A0AAU0N081_9GAMM</name>
<dbReference type="GO" id="GO:0016853">
    <property type="term" value="F:isomerase activity"/>
    <property type="evidence" value="ECO:0007669"/>
    <property type="project" value="UniProtKB-KW"/>
</dbReference>
<keyword evidence="5" id="KW-1185">Reference proteome</keyword>
<dbReference type="AlphaFoldDB" id="A0AAU0N081"/>
<feature type="domain" description="4-oxalocrotonate tautomerase-like" evidence="3">
    <location>
        <begin position="2"/>
        <end position="60"/>
    </location>
</feature>
<evidence type="ECO:0000313" key="4">
    <source>
        <dbReference type="EMBL" id="WOX05748.1"/>
    </source>
</evidence>
<dbReference type="RefSeq" id="WP_280320786.1">
    <property type="nucleotide sequence ID" value="NZ_CP137555.1"/>
</dbReference>
<gene>
    <name evidence="4" type="ORF">R5R33_00965</name>
</gene>
<dbReference type="InterPro" id="IPR004370">
    <property type="entry name" value="4-OT-like_dom"/>
</dbReference>
<keyword evidence="2" id="KW-0413">Isomerase</keyword>
<protein>
    <submittedName>
        <fullName evidence="4">Tautomerase family protein</fullName>
    </submittedName>
</protein>
<organism evidence="4 5">
    <name type="scientific">Microbulbifer pacificus</name>
    <dbReference type="NCBI Taxonomy" id="407164"/>
    <lineage>
        <taxon>Bacteria</taxon>
        <taxon>Pseudomonadati</taxon>
        <taxon>Pseudomonadota</taxon>
        <taxon>Gammaproteobacteria</taxon>
        <taxon>Cellvibrionales</taxon>
        <taxon>Microbulbiferaceae</taxon>
        <taxon>Microbulbifer</taxon>
    </lineage>
</organism>
<dbReference type="Gene3D" id="3.30.429.10">
    <property type="entry name" value="Macrophage Migration Inhibitory Factor"/>
    <property type="match status" value="1"/>
</dbReference>
<dbReference type="Pfam" id="PF01361">
    <property type="entry name" value="Tautomerase"/>
    <property type="match status" value="1"/>
</dbReference>
<evidence type="ECO:0000256" key="2">
    <source>
        <dbReference type="ARBA" id="ARBA00023235"/>
    </source>
</evidence>
<dbReference type="SUPFAM" id="SSF55331">
    <property type="entry name" value="Tautomerase/MIF"/>
    <property type="match status" value="1"/>
</dbReference>
<dbReference type="KEGG" id="mpaf:R5R33_00965"/>
<dbReference type="Proteomes" id="UP001302477">
    <property type="component" value="Chromosome"/>
</dbReference>
<dbReference type="PANTHER" id="PTHR35530:SF2">
    <property type="entry name" value="BSL4019 PROTEIN"/>
    <property type="match status" value="1"/>
</dbReference>
<comment type="similarity">
    <text evidence="1">Belongs to the 4-oxalocrotonate tautomerase family.</text>
</comment>
<evidence type="ECO:0000256" key="1">
    <source>
        <dbReference type="ARBA" id="ARBA00006723"/>
    </source>
</evidence>
<evidence type="ECO:0000259" key="3">
    <source>
        <dbReference type="Pfam" id="PF01361"/>
    </source>
</evidence>
<reference evidence="4 5" key="1">
    <citation type="submission" date="2023-10" db="EMBL/GenBank/DDBJ databases">
        <title>Description of Microbulbifer bruguierae sp. nov., isolated from the sediments of mangrove plant Bruguiera sexangula and comparative genomic analyses of the genus Microbulbifer.</title>
        <authorList>
            <person name="Long M."/>
        </authorList>
    </citation>
    <scope>NUCLEOTIDE SEQUENCE [LARGE SCALE GENOMIC DNA]</scope>
    <source>
        <strain evidence="4 5">SPO729</strain>
    </source>
</reference>